<name>A0A9P5H880_9HYPO</name>
<evidence type="ECO:0000256" key="1">
    <source>
        <dbReference type="SAM" id="MobiDB-lite"/>
    </source>
</evidence>
<dbReference type="EMBL" id="JAANBB010000301">
    <property type="protein sequence ID" value="KAF7544484.1"/>
    <property type="molecule type" value="Genomic_DNA"/>
</dbReference>
<feature type="compositionally biased region" description="Basic and acidic residues" evidence="1">
    <location>
        <begin position="385"/>
        <end position="405"/>
    </location>
</feature>
<dbReference type="Pfam" id="PF08595">
    <property type="entry name" value="RXT2_N"/>
    <property type="match status" value="2"/>
</dbReference>
<accession>A0A9P5H880</accession>
<dbReference type="InterPro" id="IPR013904">
    <property type="entry name" value="RXT2_N"/>
</dbReference>
<dbReference type="InterPro" id="IPR039602">
    <property type="entry name" value="Rxt2"/>
</dbReference>
<dbReference type="PANTHER" id="PTHR28232:SF1">
    <property type="entry name" value="TRANSCRIPTIONAL REGULATORY PROTEIN RXT2"/>
    <property type="match status" value="1"/>
</dbReference>
<keyword evidence="4" id="KW-1185">Reference proteome</keyword>
<feature type="region of interest" description="Disordered" evidence="1">
    <location>
        <begin position="296"/>
        <end position="425"/>
    </location>
</feature>
<dbReference type="OrthoDB" id="2405722at2759"/>
<feature type="domain" description="Transcriptional regulatory protein RXT2 N-terminal" evidence="2">
    <location>
        <begin position="144"/>
        <end position="263"/>
    </location>
</feature>
<evidence type="ECO:0000259" key="2">
    <source>
        <dbReference type="Pfam" id="PF08595"/>
    </source>
</evidence>
<feature type="region of interest" description="Disordered" evidence="1">
    <location>
        <begin position="555"/>
        <end position="581"/>
    </location>
</feature>
<evidence type="ECO:0000313" key="3">
    <source>
        <dbReference type="EMBL" id="KAF7544484.1"/>
    </source>
</evidence>
<dbReference type="GO" id="GO:0005829">
    <property type="term" value="C:cytosol"/>
    <property type="evidence" value="ECO:0007669"/>
    <property type="project" value="TreeGrafter"/>
</dbReference>
<proteinExistence type="predicted"/>
<evidence type="ECO:0000313" key="4">
    <source>
        <dbReference type="Proteomes" id="UP000722485"/>
    </source>
</evidence>
<dbReference type="PANTHER" id="PTHR28232">
    <property type="entry name" value="TRANSCRIPTIONAL REGULATORY PROTEIN RXT2"/>
    <property type="match status" value="1"/>
</dbReference>
<comment type="caution">
    <text evidence="3">The sequence shown here is derived from an EMBL/GenBank/DDBJ whole genome shotgun (WGS) entry which is preliminary data.</text>
</comment>
<organism evidence="3 4">
    <name type="scientific">Cylindrodendrum hubeiense</name>
    <dbReference type="NCBI Taxonomy" id="595255"/>
    <lineage>
        <taxon>Eukaryota</taxon>
        <taxon>Fungi</taxon>
        <taxon>Dikarya</taxon>
        <taxon>Ascomycota</taxon>
        <taxon>Pezizomycotina</taxon>
        <taxon>Sordariomycetes</taxon>
        <taxon>Hypocreomycetidae</taxon>
        <taxon>Hypocreales</taxon>
        <taxon>Nectriaceae</taxon>
        <taxon>Cylindrodendrum</taxon>
    </lineage>
</organism>
<reference evidence="3" key="1">
    <citation type="submission" date="2020-03" db="EMBL/GenBank/DDBJ databases">
        <title>Draft Genome Sequence of Cylindrodendrum hubeiense.</title>
        <authorList>
            <person name="Buettner E."/>
            <person name="Kellner H."/>
        </authorList>
    </citation>
    <scope>NUCLEOTIDE SEQUENCE</scope>
    <source>
        <strain evidence="3">IHI 201604</strain>
    </source>
</reference>
<dbReference type="GO" id="GO:0033698">
    <property type="term" value="C:Rpd3L complex"/>
    <property type="evidence" value="ECO:0007669"/>
    <property type="project" value="TreeGrafter"/>
</dbReference>
<feature type="compositionally biased region" description="Polar residues" evidence="1">
    <location>
        <begin position="373"/>
        <end position="384"/>
    </location>
</feature>
<dbReference type="AlphaFoldDB" id="A0A9P5H880"/>
<feature type="domain" description="Transcriptional regulatory protein RXT2 N-terminal" evidence="2">
    <location>
        <begin position="103"/>
        <end position="133"/>
    </location>
</feature>
<gene>
    <name evidence="3" type="ORF">G7Z17_g9902</name>
</gene>
<dbReference type="Proteomes" id="UP000722485">
    <property type="component" value="Unassembled WGS sequence"/>
</dbReference>
<protein>
    <recommendedName>
        <fullName evidence="2">Transcriptional regulatory protein RXT2 N-terminal domain-containing protein</fullName>
    </recommendedName>
</protein>
<feature type="region of interest" description="Disordered" evidence="1">
    <location>
        <begin position="42"/>
        <end position="84"/>
    </location>
</feature>
<sequence length="581" mass="63577">MAPDSRLLIGQASQMWSWAMGRRAASLQLLLVVTAHSRKIAVGSSSHAASPLRHTPEPPRSFRHKETESKALDSSPAAQAGMKKAFKRKVYESDSDSEIDSYSNRGQKLKKRARFAHKGQLVPTNGPSSYREVPFALMMPVSQTSPADRQKYVEYAGLRRPILHRNPLLIDDEGYEIESDDDDDRLQEAEALASELNPYANIQLEHLLAPLTASTGLSTHQTLSKPFTSKTLTKLVDQSCDNMRKENRSLWQVRHLLTALCGDFTWVPCEMMVKPSDIELFTDNHVARHLLSLSKAHGGGSQGALPSTGINGDVPGQNGIEAGGVLPDNVGEVLQSDKSATEDADVSMVDADPVGQNGSRPDQGATHEATPNGEVNGSASTPTLKQEDSEPKSGPRGVEKNKSQENVDDAVNPKSGGDKGPGATSLARIGEGEALVDAHEFNELSNGVQEGHIPLEGLGQLFVHPMFIAPVGTKPDRDVGLPEQEAEDIRRLLALYVQKQEEVCRGAKKLFLGLLRAEKLRKDVLHWSKAEAHSGPNRDMSDGEDWYDKEEWGLTEDLKKGQDEEEEDTTTTGKKTRNRRT</sequence>